<dbReference type="STRING" id="768706.Desor_2822"/>
<keyword evidence="1" id="KW-0472">Membrane</keyword>
<keyword evidence="1" id="KW-1133">Transmembrane helix</keyword>
<organism evidence="2 3">
    <name type="scientific">Desulfosporosinus orientis (strain ATCC 19365 / DSM 765 / NCIMB 8382 / VKM B-1628 / Singapore I)</name>
    <name type="common">Desulfotomaculum orientis</name>
    <dbReference type="NCBI Taxonomy" id="768706"/>
    <lineage>
        <taxon>Bacteria</taxon>
        <taxon>Bacillati</taxon>
        <taxon>Bacillota</taxon>
        <taxon>Clostridia</taxon>
        <taxon>Eubacteriales</taxon>
        <taxon>Desulfitobacteriaceae</taxon>
        <taxon>Desulfosporosinus</taxon>
    </lineage>
</organism>
<feature type="transmembrane region" description="Helical" evidence="1">
    <location>
        <begin position="95"/>
        <end position="114"/>
    </location>
</feature>
<protein>
    <submittedName>
        <fullName evidence="2">Uncharacterized protein</fullName>
    </submittedName>
</protein>
<feature type="transmembrane region" description="Helical" evidence="1">
    <location>
        <begin position="66"/>
        <end position="86"/>
    </location>
</feature>
<reference evidence="2 3" key="2">
    <citation type="journal article" date="2012" name="J. Bacteriol.">
        <title>Complete genome sequences of Desulfosporosinus orientis DSM765T, Desulfosporosinus youngiae DSM17734T, Desulfosporosinus meridiei DSM13257T, and Desulfosporosinus acidiphilus DSM22704T.</title>
        <authorList>
            <person name="Pester M."/>
            <person name="Brambilla E."/>
            <person name="Alazard D."/>
            <person name="Rattei T."/>
            <person name="Weinmaier T."/>
            <person name="Han J."/>
            <person name="Lucas S."/>
            <person name="Lapidus A."/>
            <person name="Cheng J.F."/>
            <person name="Goodwin L."/>
            <person name="Pitluck S."/>
            <person name="Peters L."/>
            <person name="Ovchinnikova G."/>
            <person name="Teshima H."/>
            <person name="Detter J.C."/>
            <person name="Han C.S."/>
            <person name="Tapia R."/>
            <person name="Land M.L."/>
            <person name="Hauser L."/>
            <person name="Kyrpides N.C."/>
            <person name="Ivanova N.N."/>
            <person name="Pagani I."/>
            <person name="Huntmann M."/>
            <person name="Wei C.L."/>
            <person name="Davenport K.W."/>
            <person name="Daligault H."/>
            <person name="Chain P.S."/>
            <person name="Chen A."/>
            <person name="Mavromatis K."/>
            <person name="Markowitz V."/>
            <person name="Szeto E."/>
            <person name="Mikhailova N."/>
            <person name="Pati A."/>
            <person name="Wagner M."/>
            <person name="Woyke T."/>
            <person name="Ollivier B."/>
            <person name="Klenk H.P."/>
            <person name="Spring S."/>
            <person name="Loy A."/>
        </authorList>
    </citation>
    <scope>NUCLEOTIDE SEQUENCE [LARGE SCALE GENOMIC DNA]</scope>
    <source>
        <strain evidence="3">ATCC 19365 / DSM 765 / NCIMB 8382 / VKM B-1628</strain>
    </source>
</reference>
<evidence type="ECO:0000313" key="2">
    <source>
        <dbReference type="EMBL" id="AET68360.1"/>
    </source>
</evidence>
<reference evidence="3" key="1">
    <citation type="submission" date="2011-11" db="EMBL/GenBank/DDBJ databases">
        <title>Complete sequence of Desulfosporosinus orientis DSM 765.</title>
        <authorList>
            <person name="Lucas S."/>
            <person name="Han J."/>
            <person name="Lapidus A."/>
            <person name="Cheng J.-F."/>
            <person name="Goodwin L."/>
            <person name="Pitluck S."/>
            <person name="Peters L."/>
            <person name="Ovchinnikova G."/>
            <person name="Teshima H."/>
            <person name="Detter J.C."/>
            <person name="Han C."/>
            <person name="Tapia R."/>
            <person name="Land M."/>
            <person name="Hauser L."/>
            <person name="Kyrpides N."/>
            <person name="Ivanova N."/>
            <person name="Pagani I."/>
            <person name="Pester M."/>
            <person name="Spring S."/>
            <person name="Ollivier B."/>
            <person name="Rattei T."/>
            <person name="Klenk H.-P."/>
            <person name="Wagner M."/>
            <person name="Loy A."/>
            <person name="Woyke T."/>
        </authorList>
    </citation>
    <scope>NUCLEOTIDE SEQUENCE [LARGE SCALE GENOMIC DNA]</scope>
    <source>
        <strain evidence="3">ATCC 19365 / DSM 765 / NCIMB 8382 / VKM B-1628</strain>
    </source>
</reference>
<keyword evidence="1" id="KW-0812">Transmembrane</keyword>
<gene>
    <name evidence="2" type="ordered locus">Desor_2822</name>
</gene>
<keyword evidence="3" id="KW-1185">Reference proteome</keyword>
<dbReference type="Proteomes" id="UP000006346">
    <property type="component" value="Chromosome"/>
</dbReference>
<dbReference type="KEGG" id="dor:Desor_2822"/>
<evidence type="ECO:0000256" key="1">
    <source>
        <dbReference type="SAM" id="Phobius"/>
    </source>
</evidence>
<evidence type="ECO:0000313" key="3">
    <source>
        <dbReference type="Proteomes" id="UP000006346"/>
    </source>
</evidence>
<dbReference type="RefSeq" id="WP_014185168.1">
    <property type="nucleotide sequence ID" value="NC_016584.1"/>
</dbReference>
<dbReference type="AlphaFoldDB" id="G7WDN5"/>
<name>G7WDN5_DESOD</name>
<dbReference type="HOGENOM" id="CLU_169528_0_0_9"/>
<sequence>MAISKASWDRTAKPNQTRVRTKITSFEQKAAILLTTFLNSVWIMSVFDLLLAYIRNDSLVHYTMSVLLNLVLTILGLIVCSDLILAKKQDFRTSFLAYMIFLWVCMAVLKLVFIS</sequence>
<feature type="transmembrane region" description="Helical" evidence="1">
    <location>
        <begin position="30"/>
        <end position="54"/>
    </location>
</feature>
<accession>G7WDN5</accession>
<dbReference type="EMBL" id="CP003108">
    <property type="protein sequence ID" value="AET68360.1"/>
    <property type="molecule type" value="Genomic_DNA"/>
</dbReference>
<proteinExistence type="predicted"/>